<accession>A0A8A1LPU5</accession>
<dbReference type="EMBL" id="CP069105">
    <property type="protein sequence ID" value="QSS55811.1"/>
    <property type="molecule type" value="Genomic_DNA"/>
</dbReference>
<reference evidence="1" key="1">
    <citation type="submission" date="2021-01" db="EMBL/GenBank/DDBJ databases">
        <title>Chromosome-level genome assembly of a human fungal pathogen reveals clustering of transcriptionally co-regulated genes.</title>
        <authorList>
            <person name="Voorhies M."/>
            <person name="Cohen S."/>
            <person name="Shea T.P."/>
            <person name="Petrus S."/>
            <person name="Munoz J.F."/>
            <person name="Poplawski S."/>
            <person name="Goldman W.E."/>
            <person name="Michael T."/>
            <person name="Cuomo C.A."/>
            <person name="Sil A."/>
            <person name="Beyhan S."/>
        </authorList>
    </citation>
    <scope>NUCLEOTIDE SEQUENCE</scope>
    <source>
        <strain evidence="1">H88</strain>
    </source>
</reference>
<protein>
    <submittedName>
        <fullName evidence="1">Uncharacterized protein</fullName>
    </submittedName>
</protein>
<dbReference type="AlphaFoldDB" id="A0A8A1LPU5"/>
<name>A0A8A1LPU5_AJEC8</name>
<evidence type="ECO:0000313" key="1">
    <source>
        <dbReference type="EMBL" id="QSS55811.1"/>
    </source>
</evidence>
<dbReference type="VEuPathDB" id="FungiDB:I7I53_03798"/>
<evidence type="ECO:0000313" key="2">
    <source>
        <dbReference type="Proteomes" id="UP000663419"/>
    </source>
</evidence>
<proteinExistence type="predicted"/>
<organism evidence="1 2">
    <name type="scientific">Ajellomyces capsulatus (strain H88)</name>
    <name type="common">Darling's disease fungus</name>
    <name type="synonym">Histoplasma capsulatum</name>
    <dbReference type="NCBI Taxonomy" id="544711"/>
    <lineage>
        <taxon>Eukaryota</taxon>
        <taxon>Fungi</taxon>
        <taxon>Dikarya</taxon>
        <taxon>Ascomycota</taxon>
        <taxon>Pezizomycotina</taxon>
        <taxon>Eurotiomycetes</taxon>
        <taxon>Eurotiomycetidae</taxon>
        <taxon>Onygenales</taxon>
        <taxon>Ajellomycetaceae</taxon>
        <taxon>Histoplasma</taxon>
    </lineage>
</organism>
<gene>
    <name evidence="1" type="ORF">I7I53_03798</name>
</gene>
<sequence length="80" mass="9188">MSKEPYRLRMYIRIRVPRHKVSDSSVILFSSLPPFDALSSFHSSLNQSQAFTAVMMCQAYIVSYQNTTVIQISGLLIFRL</sequence>
<dbReference type="Proteomes" id="UP000663419">
    <property type="component" value="Chromosome 4"/>
</dbReference>